<dbReference type="OrthoDB" id="491589at2"/>
<evidence type="ECO:0000313" key="5">
    <source>
        <dbReference type="Proteomes" id="UP000184440"/>
    </source>
</evidence>
<feature type="transmembrane region" description="Helical" evidence="2">
    <location>
        <begin position="107"/>
        <end position="128"/>
    </location>
</feature>
<protein>
    <submittedName>
        <fullName evidence="4">Mg-chelatase subunit ChlD</fullName>
    </submittedName>
</protein>
<feature type="region of interest" description="Disordered" evidence="1">
    <location>
        <begin position="1"/>
        <end position="24"/>
    </location>
</feature>
<evidence type="ECO:0000313" key="4">
    <source>
        <dbReference type="EMBL" id="SHN46172.1"/>
    </source>
</evidence>
<dbReference type="InterPro" id="IPR002035">
    <property type="entry name" value="VWF_A"/>
</dbReference>
<proteinExistence type="predicted"/>
<sequence>MTANGADPSPASGGEPRPPQTDDRESVIPWPVYLGAFVLASCAIGGVAAATDTPDSGVAWLVLILAAMLGGVPATGATYAALRPLFKQLKPGWKLPKLPKPRAQPSWVWRFLLPGLGVVVALSVAASIPGVRAYVDFQLYGCRPPPPLRVLTTPESLEATSALATAYERASAAARKGCRAADLYVYAADPAEVRRTLLSGWSLGDIGDIGPRPDVWLPDSMVEPARVRAEADRTGSKSPVDSTRALATTPVVLGIPAELAAEGPAGRWTERTWAELLAETDEAKLPIVRPDPTGSATGEIATELIYRSLEKAKAQAKTEIDLRALERRIGRDLDSGSYPIGDASALLCRRRTAPSTDRSAVILTEQQLVRYNQGLPLGDRCPTQARESDIPKLVAVYPSDTAGLDHPFVSLRWPDGTDRQTRAARAWGDWLGTAEGLDALADLGLRPESEANGPVPVVEPLVTQWGARPDAVFVRKSPQTAHVEDAREKYAQANRPARTLVLLDASGSMNTLDSTGRSTRFNAASAALRIAFGQVAQQDEVGLRTFSSDGASADLIVKIAVPARNNAAVVEKELKRIRPSDGTPLYRAVDDGLTELGAPDPDRVTSLIVITDGENTERGPRPDALKSEAIGSKIRVSVVALGEADCAGPALHMLADNTGGRCVDAEPQTLAPTLVGLFAAVGGGTDGD</sequence>
<evidence type="ECO:0000259" key="3">
    <source>
        <dbReference type="PROSITE" id="PS50234"/>
    </source>
</evidence>
<reference evidence="4 5" key="1">
    <citation type="submission" date="2016-11" db="EMBL/GenBank/DDBJ databases">
        <authorList>
            <person name="Jaros S."/>
            <person name="Januszkiewicz K."/>
            <person name="Wedrychowicz H."/>
        </authorList>
    </citation>
    <scope>NUCLEOTIDE SEQUENCE [LARGE SCALE GENOMIC DNA]</scope>
    <source>
        <strain evidence="4 5">DSM 46144</strain>
    </source>
</reference>
<dbReference type="EMBL" id="FRCS01000014">
    <property type="protein sequence ID" value="SHN46172.1"/>
    <property type="molecule type" value="Genomic_DNA"/>
</dbReference>
<dbReference type="PROSITE" id="PS50234">
    <property type="entry name" value="VWFA"/>
    <property type="match status" value="1"/>
</dbReference>
<dbReference type="STRING" id="134849.SAMN05443668_11414"/>
<gene>
    <name evidence="4" type="ORF">SAMN05443668_11414</name>
</gene>
<dbReference type="Gene3D" id="3.40.50.410">
    <property type="entry name" value="von Willebrand factor, type A domain"/>
    <property type="match status" value="1"/>
</dbReference>
<dbReference type="Pfam" id="PF13519">
    <property type="entry name" value="VWA_2"/>
    <property type="match status" value="1"/>
</dbReference>
<dbReference type="AlphaFoldDB" id="A0A1M7RJ45"/>
<dbReference type="InterPro" id="IPR036465">
    <property type="entry name" value="vWFA_dom_sf"/>
</dbReference>
<feature type="domain" description="VWFA" evidence="3">
    <location>
        <begin position="498"/>
        <end position="681"/>
    </location>
</feature>
<keyword evidence="2" id="KW-1133">Transmembrane helix</keyword>
<dbReference type="SUPFAM" id="SSF53300">
    <property type="entry name" value="vWA-like"/>
    <property type="match status" value="1"/>
</dbReference>
<evidence type="ECO:0000256" key="1">
    <source>
        <dbReference type="SAM" id="MobiDB-lite"/>
    </source>
</evidence>
<dbReference type="Proteomes" id="UP000184440">
    <property type="component" value="Unassembled WGS sequence"/>
</dbReference>
<feature type="transmembrane region" description="Helical" evidence="2">
    <location>
        <begin position="30"/>
        <end position="51"/>
    </location>
</feature>
<dbReference type="SMART" id="SM00327">
    <property type="entry name" value="VWA"/>
    <property type="match status" value="1"/>
</dbReference>
<accession>A0A1M7RJ45</accession>
<keyword evidence="2" id="KW-0812">Transmembrane</keyword>
<evidence type="ECO:0000256" key="2">
    <source>
        <dbReference type="SAM" id="Phobius"/>
    </source>
</evidence>
<name>A0A1M7RJ45_9ACTN</name>
<dbReference type="RefSeq" id="WP_143175582.1">
    <property type="nucleotide sequence ID" value="NZ_FRCS01000014.1"/>
</dbReference>
<keyword evidence="2" id="KW-0472">Membrane</keyword>
<keyword evidence="5" id="KW-1185">Reference proteome</keyword>
<organism evidence="4 5">
    <name type="scientific">Cryptosporangium aurantiacum</name>
    <dbReference type="NCBI Taxonomy" id="134849"/>
    <lineage>
        <taxon>Bacteria</taxon>
        <taxon>Bacillati</taxon>
        <taxon>Actinomycetota</taxon>
        <taxon>Actinomycetes</taxon>
        <taxon>Cryptosporangiales</taxon>
        <taxon>Cryptosporangiaceae</taxon>
        <taxon>Cryptosporangium</taxon>
    </lineage>
</organism>
<feature type="transmembrane region" description="Helical" evidence="2">
    <location>
        <begin position="57"/>
        <end position="86"/>
    </location>
</feature>
<dbReference type="CDD" id="cd00198">
    <property type="entry name" value="vWFA"/>
    <property type="match status" value="1"/>
</dbReference>